<proteinExistence type="predicted"/>
<dbReference type="Proteomes" id="UP000821865">
    <property type="component" value="Chromosome 11"/>
</dbReference>
<accession>A0ACB8DIP1</accession>
<reference evidence="1" key="1">
    <citation type="submission" date="2020-05" db="EMBL/GenBank/DDBJ databases">
        <title>Large-scale comparative analyses of tick genomes elucidate their genetic diversity and vector capacities.</title>
        <authorList>
            <person name="Jia N."/>
            <person name="Wang J."/>
            <person name="Shi W."/>
            <person name="Du L."/>
            <person name="Sun Y."/>
            <person name="Zhan W."/>
            <person name="Jiang J."/>
            <person name="Wang Q."/>
            <person name="Zhang B."/>
            <person name="Ji P."/>
            <person name="Sakyi L.B."/>
            <person name="Cui X."/>
            <person name="Yuan T."/>
            <person name="Jiang B."/>
            <person name="Yang W."/>
            <person name="Lam T.T.-Y."/>
            <person name="Chang Q."/>
            <person name="Ding S."/>
            <person name="Wang X."/>
            <person name="Zhu J."/>
            <person name="Ruan X."/>
            <person name="Zhao L."/>
            <person name="Wei J."/>
            <person name="Que T."/>
            <person name="Du C."/>
            <person name="Cheng J."/>
            <person name="Dai P."/>
            <person name="Han X."/>
            <person name="Huang E."/>
            <person name="Gao Y."/>
            <person name="Liu J."/>
            <person name="Shao H."/>
            <person name="Ye R."/>
            <person name="Li L."/>
            <person name="Wei W."/>
            <person name="Wang X."/>
            <person name="Wang C."/>
            <person name="Yang T."/>
            <person name="Huo Q."/>
            <person name="Li W."/>
            <person name="Guo W."/>
            <person name="Chen H."/>
            <person name="Zhou L."/>
            <person name="Ni X."/>
            <person name="Tian J."/>
            <person name="Zhou Y."/>
            <person name="Sheng Y."/>
            <person name="Liu T."/>
            <person name="Pan Y."/>
            <person name="Xia L."/>
            <person name="Li J."/>
            <person name="Zhao F."/>
            <person name="Cao W."/>
        </authorList>
    </citation>
    <scope>NUCLEOTIDE SEQUENCE</scope>
    <source>
        <strain evidence="1">Dsil-2018</strain>
    </source>
</reference>
<evidence type="ECO:0000313" key="1">
    <source>
        <dbReference type="EMBL" id="KAH7970528.1"/>
    </source>
</evidence>
<protein>
    <submittedName>
        <fullName evidence="1">Uncharacterized protein</fullName>
    </submittedName>
</protein>
<gene>
    <name evidence="1" type="ORF">HPB49_009536</name>
</gene>
<evidence type="ECO:0000313" key="2">
    <source>
        <dbReference type="Proteomes" id="UP000821865"/>
    </source>
</evidence>
<comment type="caution">
    <text evidence="1">The sequence shown here is derived from an EMBL/GenBank/DDBJ whole genome shotgun (WGS) entry which is preliminary data.</text>
</comment>
<name>A0ACB8DIP1_DERSI</name>
<dbReference type="EMBL" id="CM023480">
    <property type="protein sequence ID" value="KAH7970528.1"/>
    <property type="molecule type" value="Genomic_DNA"/>
</dbReference>
<keyword evidence="2" id="KW-1185">Reference proteome</keyword>
<organism evidence="1 2">
    <name type="scientific">Dermacentor silvarum</name>
    <name type="common">Tick</name>
    <dbReference type="NCBI Taxonomy" id="543639"/>
    <lineage>
        <taxon>Eukaryota</taxon>
        <taxon>Metazoa</taxon>
        <taxon>Ecdysozoa</taxon>
        <taxon>Arthropoda</taxon>
        <taxon>Chelicerata</taxon>
        <taxon>Arachnida</taxon>
        <taxon>Acari</taxon>
        <taxon>Parasitiformes</taxon>
        <taxon>Ixodida</taxon>
        <taxon>Ixodoidea</taxon>
        <taxon>Ixodidae</taxon>
        <taxon>Rhipicephalinae</taxon>
        <taxon>Dermacentor</taxon>
    </lineage>
</organism>
<sequence length="91" mass="10011">MPCLQLEPLEHNSTDKQMISFTGHFPAKQFLKGKPDTQGVNGLLRCSSDGLANDLELYQGKGTGVNTQHLYLGYVGSVVMRLTEAMPKKKT</sequence>